<dbReference type="EMBL" id="JADHOK010000003">
    <property type="protein sequence ID" value="MBL6761173.1"/>
    <property type="molecule type" value="Genomic_DNA"/>
</dbReference>
<reference evidence="2" key="1">
    <citation type="submission" date="2020-10" db="EMBL/GenBank/DDBJ databases">
        <title>Microbiome of the Black Sea water column analyzed by genome centric metagenomics.</title>
        <authorList>
            <person name="Cabello-Yeves P.J."/>
            <person name="Callieri C."/>
            <person name="Picazo A."/>
            <person name="Mehrshad M."/>
            <person name="Haro-Moreno J.M."/>
            <person name="Roda-Garcia J."/>
            <person name="Dzembekova N."/>
            <person name="Slabakova V."/>
            <person name="Slabakova N."/>
            <person name="Moncheva S."/>
            <person name="Rodriguez-Valera F."/>
        </authorList>
    </citation>
    <scope>NUCLEOTIDE SEQUENCE</scope>
    <source>
        <strain evidence="2">BS307-5m-G5</strain>
    </source>
</reference>
<feature type="signal peptide" evidence="1">
    <location>
        <begin position="1"/>
        <end position="20"/>
    </location>
</feature>
<dbReference type="Gene3D" id="2.60.40.1890">
    <property type="entry name" value="PCu(A)C copper chaperone"/>
    <property type="match status" value="1"/>
</dbReference>
<sequence length="151" mass="16114">MKYVLTVLALIGVLSAPARAEMVSPIMAEDAQIKLGIGERPAAMFVTLHNKGAATRLIGATSDAFARIELHSHEMGGGMMRMVKVDDFAVPANGMLTLKPGGYHLMLFGFNADADAPVQVTLQFANGQTVETMATPSVRQKRMPHGGMHGH</sequence>
<dbReference type="InterPro" id="IPR058248">
    <property type="entry name" value="Lxx211020-like"/>
</dbReference>
<dbReference type="Proteomes" id="UP000785783">
    <property type="component" value="Unassembled WGS sequence"/>
</dbReference>
<dbReference type="PANTHER" id="PTHR36302">
    <property type="entry name" value="BLR7088 PROTEIN"/>
    <property type="match status" value="1"/>
</dbReference>
<feature type="chain" id="PRO_5036783498" evidence="1">
    <location>
        <begin position="21"/>
        <end position="151"/>
    </location>
</feature>
<dbReference type="InterPro" id="IPR007410">
    <property type="entry name" value="LpqE-like"/>
</dbReference>
<dbReference type="PANTHER" id="PTHR36302:SF1">
    <property type="entry name" value="COPPER CHAPERONE PCU(A)C"/>
    <property type="match status" value="1"/>
</dbReference>
<name>A0A937L648_9PROT</name>
<accession>A0A937L648</accession>
<evidence type="ECO:0000313" key="2">
    <source>
        <dbReference type="EMBL" id="MBL6761173.1"/>
    </source>
</evidence>
<keyword evidence="1" id="KW-0732">Signal</keyword>
<dbReference type="SUPFAM" id="SSF110087">
    <property type="entry name" value="DR1885-like metal-binding protein"/>
    <property type="match status" value="1"/>
</dbReference>
<comment type="caution">
    <text evidence="2">The sequence shown here is derived from an EMBL/GenBank/DDBJ whole genome shotgun (WGS) entry which is preliminary data.</text>
</comment>
<evidence type="ECO:0000256" key="1">
    <source>
        <dbReference type="SAM" id="SignalP"/>
    </source>
</evidence>
<dbReference type="Pfam" id="PF04314">
    <property type="entry name" value="PCuAC"/>
    <property type="match status" value="1"/>
</dbReference>
<gene>
    <name evidence="2" type="ORF">ISQ19_00575</name>
</gene>
<organism evidence="2 3">
    <name type="scientific">PS1 clade bacterium</name>
    <dbReference type="NCBI Taxonomy" id="2175152"/>
    <lineage>
        <taxon>Bacteria</taxon>
        <taxon>Pseudomonadati</taxon>
        <taxon>Pseudomonadota</taxon>
        <taxon>Alphaproteobacteria</taxon>
        <taxon>PS1 clade</taxon>
    </lineage>
</organism>
<proteinExistence type="predicted"/>
<protein>
    <submittedName>
        <fullName evidence="2">Copper chaperone PCu(A)C</fullName>
    </submittedName>
</protein>
<evidence type="ECO:0000313" key="3">
    <source>
        <dbReference type="Proteomes" id="UP000785783"/>
    </source>
</evidence>
<dbReference type="AlphaFoldDB" id="A0A937L648"/>
<dbReference type="InterPro" id="IPR036182">
    <property type="entry name" value="PCuAC_sf"/>
</dbReference>